<dbReference type="Proteomes" id="UP000062833">
    <property type="component" value="Chromosome"/>
</dbReference>
<dbReference type="Pfam" id="PF07819">
    <property type="entry name" value="PGAP1"/>
    <property type="match status" value="1"/>
</dbReference>
<dbReference type="GO" id="GO:0016788">
    <property type="term" value="F:hydrolase activity, acting on ester bonds"/>
    <property type="evidence" value="ECO:0007669"/>
    <property type="project" value="InterPro"/>
</dbReference>
<dbReference type="PATRIC" id="fig|656366.3.peg.371"/>
<dbReference type="RefSeq" id="WP_062005123.1">
    <property type="nucleotide sequence ID" value="NZ_CP012677.1"/>
</dbReference>
<dbReference type="EMBL" id="CP012677">
    <property type="protein sequence ID" value="ALE91353.1"/>
    <property type="molecule type" value="Genomic_DNA"/>
</dbReference>
<proteinExistence type="predicted"/>
<feature type="domain" description="GPI inositol-deacylase PGAP1-like alpha/beta" evidence="1">
    <location>
        <begin position="311"/>
        <end position="356"/>
    </location>
</feature>
<dbReference type="SUPFAM" id="SSF53474">
    <property type="entry name" value="alpha/beta-Hydrolases"/>
    <property type="match status" value="1"/>
</dbReference>
<organism evidence="2 3">
    <name type="scientific">Arthrobacter alpinus</name>
    <dbReference type="NCBI Taxonomy" id="656366"/>
    <lineage>
        <taxon>Bacteria</taxon>
        <taxon>Bacillati</taxon>
        <taxon>Actinomycetota</taxon>
        <taxon>Actinomycetes</taxon>
        <taxon>Micrococcales</taxon>
        <taxon>Micrococcaceae</taxon>
        <taxon>Arthrobacter</taxon>
    </lineage>
</organism>
<accession>A0A0M4QNA4</accession>
<dbReference type="Gene3D" id="3.40.50.1820">
    <property type="entry name" value="alpha/beta hydrolase"/>
    <property type="match status" value="1"/>
</dbReference>
<evidence type="ECO:0000259" key="1">
    <source>
        <dbReference type="Pfam" id="PF07819"/>
    </source>
</evidence>
<gene>
    <name evidence="2" type="ORF">AOC05_01635</name>
</gene>
<keyword evidence="3" id="KW-1185">Reference proteome</keyword>
<dbReference type="OrthoDB" id="5095936at2"/>
<dbReference type="KEGG" id="aaq:AOC05_01635"/>
<dbReference type="InterPro" id="IPR012908">
    <property type="entry name" value="PGAP1-ab_dom-like"/>
</dbReference>
<protein>
    <recommendedName>
        <fullName evidence="1">GPI inositol-deacylase PGAP1-like alpha/beta domain-containing protein</fullName>
    </recommendedName>
</protein>
<reference evidence="3" key="1">
    <citation type="submission" date="2015-09" db="EMBL/GenBank/DDBJ databases">
        <title>Complete genome of Arthrobacter alpinus strain R3.8.</title>
        <authorList>
            <person name="See-Too W.S."/>
            <person name="Chan K.G."/>
        </authorList>
    </citation>
    <scope>NUCLEOTIDE SEQUENCE [LARGE SCALE GENOMIC DNA]</scope>
    <source>
        <strain evidence="3">R3.8</strain>
    </source>
</reference>
<evidence type="ECO:0000313" key="3">
    <source>
        <dbReference type="Proteomes" id="UP000062833"/>
    </source>
</evidence>
<dbReference type="AlphaFoldDB" id="A0A0M4QNA4"/>
<name>A0A0M4QNA4_9MICC</name>
<sequence>MSGGLQGLDPQDCLDLVNALKDSAHQLNRTGAQLNQTIARAGWQGPDSQRFRSQWPGNRTILNHTAQNLELAAMALLREIAEQERASAVDGGGGPLAELIDGAKDLWEDITDGVGNVFDDVKDGLDWLGQEILANPVVHANLNFYGNLGYLAAIPIAALINGPPSLISVLASLGLVAGSGVDAITTTLTGGLVNPKFFDDGMVEVGGPQAVTNSSESSLTQPTSVADIFDSVLSAYEATDSNGDPTAGVRIVSVRQPDGTYAYIVNIPGTESNTANSNNNPLDYTSNVRLASGQSSAASRAVAEAMARAGIPPEAPVMLVGHSQGGMIAQELATDPSFTGQYNLTTVLTAGSPTQPYAIDPNINYLAIAHPADIVPMFDGGGTMSDLTTYQQAPNVHVVPTDNPPFSGPIGDFIPAMHDQNTYRQDLTQLGKYPDIGRFENDPSTQVFITDDPSRVSAVDIDFSRK</sequence>
<dbReference type="InterPro" id="IPR029058">
    <property type="entry name" value="AB_hydrolase_fold"/>
</dbReference>
<evidence type="ECO:0000313" key="2">
    <source>
        <dbReference type="EMBL" id="ALE91353.1"/>
    </source>
</evidence>